<dbReference type="SMART" id="SM00382">
    <property type="entry name" value="AAA"/>
    <property type="match status" value="1"/>
</dbReference>
<dbReference type="InterPro" id="IPR011527">
    <property type="entry name" value="ABC1_TM_dom"/>
</dbReference>
<feature type="transmembrane region" description="Helical" evidence="10">
    <location>
        <begin position="201"/>
        <end position="222"/>
    </location>
</feature>
<dbReference type="GO" id="GO:0005886">
    <property type="term" value="C:plasma membrane"/>
    <property type="evidence" value="ECO:0007669"/>
    <property type="project" value="UniProtKB-SubCell"/>
</dbReference>
<feature type="transmembrane region" description="Helical" evidence="10">
    <location>
        <begin position="391"/>
        <end position="412"/>
    </location>
</feature>
<protein>
    <submittedName>
        <fullName evidence="14">Toxin secretion ATP binding protein</fullName>
    </submittedName>
</protein>
<keyword evidence="15" id="KW-1185">Reference proteome</keyword>
<evidence type="ECO:0000256" key="5">
    <source>
        <dbReference type="ARBA" id="ARBA00022741"/>
    </source>
</evidence>
<feature type="transmembrane region" description="Helical" evidence="10">
    <location>
        <begin position="283"/>
        <end position="302"/>
    </location>
</feature>
<evidence type="ECO:0000259" key="13">
    <source>
        <dbReference type="PROSITE" id="PS50990"/>
    </source>
</evidence>
<dbReference type="STRING" id="452.Lspi_2442"/>
<dbReference type="InterPro" id="IPR036640">
    <property type="entry name" value="ABC1_TM_sf"/>
</dbReference>
<dbReference type="PROSITE" id="PS50929">
    <property type="entry name" value="ABC_TM1F"/>
    <property type="match status" value="1"/>
</dbReference>
<dbReference type="Gene3D" id="3.90.70.10">
    <property type="entry name" value="Cysteine proteinases"/>
    <property type="match status" value="1"/>
</dbReference>
<dbReference type="InterPro" id="IPR017871">
    <property type="entry name" value="ABC_transporter-like_CS"/>
</dbReference>
<dbReference type="Pfam" id="PF00664">
    <property type="entry name" value="ABC_membrane"/>
    <property type="match status" value="1"/>
</dbReference>
<dbReference type="InterPro" id="IPR027417">
    <property type="entry name" value="P-loop_NTPase"/>
</dbReference>
<organism evidence="14 15">
    <name type="scientific">Legionella spiritensis</name>
    <dbReference type="NCBI Taxonomy" id="452"/>
    <lineage>
        <taxon>Bacteria</taxon>
        <taxon>Pseudomonadati</taxon>
        <taxon>Pseudomonadota</taxon>
        <taxon>Gammaproteobacteria</taxon>
        <taxon>Legionellales</taxon>
        <taxon>Legionellaceae</taxon>
        <taxon>Legionella</taxon>
    </lineage>
</organism>
<keyword evidence="8 10" id="KW-1133">Transmembrane helix</keyword>
<dbReference type="RefSeq" id="WP_058484331.1">
    <property type="nucleotide sequence ID" value="NZ_CAAAII010000001.1"/>
</dbReference>
<evidence type="ECO:0000256" key="8">
    <source>
        <dbReference type="ARBA" id="ARBA00022989"/>
    </source>
</evidence>
<dbReference type="InterPro" id="IPR003439">
    <property type="entry name" value="ABC_transporter-like_ATP-bd"/>
</dbReference>
<dbReference type="GO" id="GO:0016887">
    <property type="term" value="F:ATP hydrolysis activity"/>
    <property type="evidence" value="ECO:0007669"/>
    <property type="project" value="InterPro"/>
</dbReference>
<dbReference type="GO" id="GO:0006508">
    <property type="term" value="P:proteolysis"/>
    <property type="evidence" value="ECO:0007669"/>
    <property type="project" value="InterPro"/>
</dbReference>
<dbReference type="SUPFAM" id="SSF52540">
    <property type="entry name" value="P-loop containing nucleoside triphosphate hydrolases"/>
    <property type="match status" value="1"/>
</dbReference>
<dbReference type="InterPro" id="IPR017750">
    <property type="entry name" value="ATPase_T1SS"/>
</dbReference>
<dbReference type="CDD" id="cd03245">
    <property type="entry name" value="ABCC_bacteriocin_exporters"/>
    <property type="match status" value="1"/>
</dbReference>
<dbReference type="OrthoDB" id="9806127at2"/>
<keyword evidence="5" id="KW-0547">Nucleotide-binding</keyword>
<comment type="caution">
    <text evidence="14">The sequence shown here is derived from an EMBL/GenBank/DDBJ whole genome shotgun (WGS) entry which is preliminary data.</text>
</comment>
<dbReference type="PROSITE" id="PS50990">
    <property type="entry name" value="PEPTIDASE_C39"/>
    <property type="match status" value="1"/>
</dbReference>
<feature type="transmembrane region" description="Helical" evidence="10">
    <location>
        <begin position="308"/>
        <end position="329"/>
    </location>
</feature>
<evidence type="ECO:0000256" key="1">
    <source>
        <dbReference type="ARBA" id="ARBA00004651"/>
    </source>
</evidence>
<dbReference type="PATRIC" id="fig|452.5.peg.2693"/>
<evidence type="ECO:0000259" key="12">
    <source>
        <dbReference type="PROSITE" id="PS50929"/>
    </source>
</evidence>
<dbReference type="FunFam" id="3.40.50.300:FF:000299">
    <property type="entry name" value="ABC transporter ATP-binding protein/permease"/>
    <property type="match status" value="1"/>
</dbReference>
<feature type="domain" description="ABC transmembrane type-1" evidence="12">
    <location>
        <begin position="171"/>
        <end position="449"/>
    </location>
</feature>
<dbReference type="InterPro" id="IPR003593">
    <property type="entry name" value="AAA+_ATPase"/>
</dbReference>
<reference evidence="14 15" key="1">
    <citation type="submission" date="2015-11" db="EMBL/GenBank/DDBJ databases">
        <title>Genomic analysis of 38 Legionella species identifies large and diverse effector repertoires.</title>
        <authorList>
            <person name="Burstein D."/>
            <person name="Amaro F."/>
            <person name="Zusman T."/>
            <person name="Lifshitz Z."/>
            <person name="Cohen O."/>
            <person name="Gilbert J.A."/>
            <person name="Pupko T."/>
            <person name="Shuman H.A."/>
            <person name="Segal G."/>
        </authorList>
    </citation>
    <scope>NUCLEOTIDE SEQUENCE [LARGE SCALE GENOMIC DNA]</scope>
    <source>
        <strain evidence="14 15">Mt.St.Helens-9</strain>
    </source>
</reference>
<dbReference type="Pfam" id="PF03412">
    <property type="entry name" value="Peptidase_C39"/>
    <property type="match status" value="1"/>
</dbReference>
<evidence type="ECO:0000313" key="14">
    <source>
        <dbReference type="EMBL" id="KTD61812.1"/>
    </source>
</evidence>
<comment type="subcellular location">
    <subcellularLocation>
        <location evidence="1">Cell membrane</location>
        <topology evidence="1">Multi-pass membrane protein</topology>
    </subcellularLocation>
</comment>
<dbReference type="AlphaFoldDB" id="A0A0W0YY60"/>
<dbReference type="NCBIfam" id="TIGR03375">
    <property type="entry name" value="type_I_sec_LssB"/>
    <property type="match status" value="1"/>
</dbReference>
<dbReference type="GO" id="GO:0005524">
    <property type="term" value="F:ATP binding"/>
    <property type="evidence" value="ECO:0007669"/>
    <property type="project" value="UniProtKB-KW"/>
</dbReference>
<keyword evidence="6" id="KW-0378">Hydrolase</keyword>
<evidence type="ECO:0000256" key="3">
    <source>
        <dbReference type="ARBA" id="ARBA00022475"/>
    </source>
</evidence>
<dbReference type="Pfam" id="PF00005">
    <property type="entry name" value="ABC_tran"/>
    <property type="match status" value="1"/>
</dbReference>
<evidence type="ECO:0000256" key="6">
    <source>
        <dbReference type="ARBA" id="ARBA00022801"/>
    </source>
</evidence>
<dbReference type="GO" id="GO:0008233">
    <property type="term" value="F:peptidase activity"/>
    <property type="evidence" value="ECO:0007669"/>
    <property type="project" value="InterPro"/>
</dbReference>
<keyword evidence="2" id="KW-0813">Transport</keyword>
<dbReference type="PANTHER" id="PTHR43394">
    <property type="entry name" value="ATP-DEPENDENT PERMEASE MDL1, MITOCHONDRIAL"/>
    <property type="match status" value="1"/>
</dbReference>
<evidence type="ECO:0000256" key="9">
    <source>
        <dbReference type="ARBA" id="ARBA00023136"/>
    </source>
</evidence>
<feature type="domain" description="Peptidase C39" evidence="13">
    <location>
        <begin position="19"/>
        <end position="135"/>
    </location>
</feature>
<keyword evidence="4 10" id="KW-0812">Transmembrane</keyword>
<evidence type="ECO:0000256" key="10">
    <source>
        <dbReference type="SAM" id="Phobius"/>
    </source>
</evidence>
<dbReference type="CDD" id="cd18587">
    <property type="entry name" value="ABC_6TM_LapB_like"/>
    <property type="match status" value="1"/>
</dbReference>
<dbReference type="PROSITE" id="PS50893">
    <property type="entry name" value="ABC_TRANSPORTER_2"/>
    <property type="match status" value="1"/>
</dbReference>
<evidence type="ECO:0000256" key="4">
    <source>
        <dbReference type="ARBA" id="ARBA00022692"/>
    </source>
</evidence>
<dbReference type="Gene3D" id="3.40.50.300">
    <property type="entry name" value="P-loop containing nucleotide triphosphate hydrolases"/>
    <property type="match status" value="1"/>
</dbReference>
<evidence type="ECO:0000256" key="7">
    <source>
        <dbReference type="ARBA" id="ARBA00022840"/>
    </source>
</evidence>
<evidence type="ECO:0000259" key="11">
    <source>
        <dbReference type="PROSITE" id="PS50893"/>
    </source>
</evidence>
<feature type="domain" description="ABC transporter" evidence="11">
    <location>
        <begin position="483"/>
        <end position="719"/>
    </location>
</feature>
<dbReference type="Gene3D" id="1.20.1560.10">
    <property type="entry name" value="ABC transporter type 1, transmembrane domain"/>
    <property type="match status" value="1"/>
</dbReference>
<dbReference type="PANTHER" id="PTHR43394:SF1">
    <property type="entry name" value="ATP-BINDING CASSETTE SUB-FAMILY B MEMBER 10, MITOCHONDRIAL"/>
    <property type="match status" value="1"/>
</dbReference>
<dbReference type="InterPro" id="IPR005074">
    <property type="entry name" value="Peptidase_C39"/>
</dbReference>
<dbReference type="SUPFAM" id="SSF90123">
    <property type="entry name" value="ABC transporter transmembrane region"/>
    <property type="match status" value="1"/>
</dbReference>
<dbReference type="InterPro" id="IPR039421">
    <property type="entry name" value="Type_1_exporter"/>
</dbReference>
<keyword evidence="9 10" id="KW-0472">Membrane</keyword>
<dbReference type="CDD" id="cd02421">
    <property type="entry name" value="Peptidase_C39_likeD"/>
    <property type="match status" value="1"/>
</dbReference>
<dbReference type="EMBL" id="LNYX01000031">
    <property type="protein sequence ID" value="KTD61812.1"/>
    <property type="molecule type" value="Genomic_DNA"/>
</dbReference>
<dbReference type="PROSITE" id="PS00211">
    <property type="entry name" value="ABC_TRANSPORTER_1"/>
    <property type="match status" value="1"/>
</dbReference>
<accession>A0A0W0YY60</accession>
<keyword evidence="3" id="KW-1003">Cell membrane</keyword>
<dbReference type="Proteomes" id="UP000054877">
    <property type="component" value="Unassembled WGS sequence"/>
</dbReference>
<feature type="transmembrane region" description="Helical" evidence="10">
    <location>
        <begin position="171"/>
        <end position="189"/>
    </location>
</feature>
<evidence type="ECO:0000313" key="15">
    <source>
        <dbReference type="Proteomes" id="UP000054877"/>
    </source>
</evidence>
<proteinExistence type="predicted"/>
<dbReference type="GO" id="GO:0015421">
    <property type="term" value="F:ABC-type oligopeptide transporter activity"/>
    <property type="evidence" value="ECO:0007669"/>
    <property type="project" value="TreeGrafter"/>
</dbReference>
<sequence length="721" mass="80430">MSNFKNQSWSTIDLTTLPQHDSLLACLVLMTRYYRNPFSPKALSARLPLHANKLTPELVSRAAARASLHTEIKEIPADQISDQDLPVILLLKNKEACLLIQDKDGSRKIINPLSSDTLSEWISIEKEYSGQSIYLKPEYQFTTRSEETLNQPPKNWFWKVIFNAWPTYSEVLVASLLVNLFALVIPLFTMNVYDRVVPNHAISTMWVLASGVALVFFFDLVLKTLRAYFIDIASKHCDKELSASIFQQILGINMIQRPKSVGALANTVQSFEVFRDFITSSTITVLIDLPFSLIFIFVIYLIAGNLFWIPLAIIPVIFVIGFILQLPLIKLTRQSYQFAAEKQATLYESLSNIETIKTTGAESGLQSRWEQLIDLAAKNGIKLRMIANSSIHLSVFAQQAGTIFTIIAGVYLISSGDITMGALIASTILTGRALAPMTQVASLFTRYYQSVNALKSLNRVMQLPLDVNEENHFLHRPALKGNVEFQHVSFSYDDKQVQVLKNINFKMHPGERVAIIGRIGSGKSTLARLLLKLFLPTEGTILLDGTDYRQINPDDLRQQIGYVPQDVSLFYGSVRENISIGAPFIDDASLIKAANIAGIGAFTNKHPDGFDRQVGERGGELSGGQRQAVAIARALLRNPQLLILDEPTSSMDDNSEKRFKQQLTKHLTDQHTLILITHKISMLELVDRIIVLDDGLLIADGKKDAVLSALRSGLPVKKEST</sequence>
<evidence type="ECO:0000256" key="2">
    <source>
        <dbReference type="ARBA" id="ARBA00022448"/>
    </source>
</evidence>
<name>A0A0W0YY60_LEGSP</name>
<keyword evidence="7" id="KW-0067">ATP-binding</keyword>
<gene>
    <name evidence="14" type="ORF">Lspi_2442</name>
</gene>